<accession>A0A512N6A4</accession>
<evidence type="ECO:0008006" key="3">
    <source>
        <dbReference type="Google" id="ProtNLM"/>
    </source>
</evidence>
<evidence type="ECO:0000313" key="1">
    <source>
        <dbReference type="EMBL" id="GEP54161.1"/>
    </source>
</evidence>
<dbReference type="AlphaFoldDB" id="A0A512N6A4"/>
<comment type="caution">
    <text evidence="1">The sequence shown here is derived from an EMBL/GenBank/DDBJ whole genome shotgun (WGS) entry which is preliminary data.</text>
</comment>
<dbReference type="RefSeq" id="WP_147147454.1">
    <property type="nucleotide sequence ID" value="NZ_BKAJ01000023.1"/>
</dbReference>
<gene>
    <name evidence="1" type="ORF">RSO01_13270</name>
</gene>
<protein>
    <recommendedName>
        <fullName evidence="3">DUF1579 domain-containing protein</fullName>
    </recommendedName>
</protein>
<name>A0A512N6A4_9HYPH</name>
<proteinExistence type="predicted"/>
<sequence>MATSSGSAADFDFLIGTWNCHHRYLVQRLAACHDWIEFDGGFAAHKILGGFGNIDEGEINLPGDAYIGVSLRTWDPDKSRWSIYWLDSRRPGYLFPPVHGGFVQGVGTFYGDDSFKGRPIRARLTWSRITEQSARWEQAFSLDEGNNWETNWFMDFTRV</sequence>
<dbReference type="Proteomes" id="UP000321058">
    <property type="component" value="Unassembled WGS sequence"/>
</dbReference>
<dbReference type="EMBL" id="BKAJ01000023">
    <property type="protein sequence ID" value="GEP54161.1"/>
    <property type="molecule type" value="Genomic_DNA"/>
</dbReference>
<dbReference type="OrthoDB" id="9814791at2"/>
<keyword evidence="2" id="KW-1185">Reference proteome</keyword>
<evidence type="ECO:0000313" key="2">
    <source>
        <dbReference type="Proteomes" id="UP000321058"/>
    </source>
</evidence>
<reference evidence="1 2" key="1">
    <citation type="submission" date="2019-07" db="EMBL/GenBank/DDBJ databases">
        <title>Whole genome shotgun sequence of Reyranella soli NBRC 108950.</title>
        <authorList>
            <person name="Hosoyama A."/>
            <person name="Uohara A."/>
            <person name="Ohji S."/>
            <person name="Ichikawa N."/>
        </authorList>
    </citation>
    <scope>NUCLEOTIDE SEQUENCE [LARGE SCALE GENOMIC DNA]</scope>
    <source>
        <strain evidence="1 2">NBRC 108950</strain>
    </source>
</reference>
<organism evidence="1 2">
    <name type="scientific">Reyranella soli</name>
    <dbReference type="NCBI Taxonomy" id="1230389"/>
    <lineage>
        <taxon>Bacteria</taxon>
        <taxon>Pseudomonadati</taxon>
        <taxon>Pseudomonadota</taxon>
        <taxon>Alphaproteobacteria</taxon>
        <taxon>Hyphomicrobiales</taxon>
        <taxon>Reyranellaceae</taxon>
        <taxon>Reyranella</taxon>
    </lineage>
</organism>